<dbReference type="Gene3D" id="1.10.8.10">
    <property type="entry name" value="DNA helicase RuvA subunit, C-terminal domain"/>
    <property type="match status" value="1"/>
</dbReference>
<accession>A0A5P0YLP9</accession>
<dbReference type="InterPro" id="IPR006076">
    <property type="entry name" value="FAD-dep_OxRdtase"/>
</dbReference>
<dbReference type="AlphaFoldDB" id="A0A5P0YLP9"/>
<feature type="domain" description="Release factor glutamine methyltransferase N-terminal" evidence="2">
    <location>
        <begin position="521"/>
        <end position="585"/>
    </location>
</feature>
<dbReference type="InterPro" id="IPR050320">
    <property type="entry name" value="N5-glutamine_MTase"/>
</dbReference>
<dbReference type="PANTHER" id="PTHR18895:SF74">
    <property type="entry name" value="MTRF1L RELEASE FACTOR GLUTAMINE METHYLTRANSFERASE"/>
    <property type="match status" value="1"/>
</dbReference>
<evidence type="ECO:0000313" key="3">
    <source>
        <dbReference type="EMBL" id="MBB1258086.1"/>
    </source>
</evidence>
<dbReference type="OrthoDB" id="9806257at2"/>
<dbReference type="Gene3D" id="3.50.50.60">
    <property type="entry name" value="FAD/NAD(P)-binding domain"/>
    <property type="match status" value="1"/>
</dbReference>
<evidence type="ECO:0000259" key="1">
    <source>
        <dbReference type="Pfam" id="PF01266"/>
    </source>
</evidence>
<dbReference type="Gene3D" id="3.30.9.10">
    <property type="entry name" value="D-Amino Acid Oxidase, subunit A, domain 2"/>
    <property type="match status" value="1"/>
</dbReference>
<dbReference type="SUPFAM" id="SSF53335">
    <property type="entry name" value="S-adenosyl-L-methionine-dependent methyltransferases"/>
    <property type="match status" value="1"/>
</dbReference>
<dbReference type="Proteomes" id="UP000320857">
    <property type="component" value="Unassembled WGS sequence"/>
</dbReference>
<organism evidence="4 5">
    <name type="scientific">Streptomyces alkaliterrae</name>
    <dbReference type="NCBI Taxonomy" id="2213162"/>
    <lineage>
        <taxon>Bacteria</taxon>
        <taxon>Bacillati</taxon>
        <taxon>Actinomycetota</taxon>
        <taxon>Actinomycetes</taxon>
        <taxon>Kitasatosporales</taxon>
        <taxon>Streptomycetaceae</taxon>
        <taxon>Streptomyces</taxon>
    </lineage>
</organism>
<evidence type="ECO:0000313" key="6">
    <source>
        <dbReference type="Proteomes" id="UP000517765"/>
    </source>
</evidence>
<sequence length="795" mass="84060">MSATAPSATALPTLGVLPVTHVSEHGRPTGYDVIVVGNGALGSSAAVELARRGASVALVGPRHRPYAASTAAGAMLGCFGEVTTTLVENTYGQTKFALDLRAKDLWPEWLESISGGLSDGRDILTANGTTVLLNSVGTAGIDTDNFHAIRATLEKHDEPYETVDPSDVGWLDPDPNSRPLQALHIPGEHAVDSGRLLLRLEQTARDLGVTLIDGHAASVLGDDGQSRGVVLEDGTSLTSGQVLLAGGVGTQTLVDSVPGLGDCIPRLVAGYGVSAVVTTQDGTQPESVIRTPNRAFACGLHIVPRGAGRVYVGATNIITPQPMADPVMGDLLFLLECAHRQTRRNLWSSAVSGINVGNRPISLDGFPLLGETPLRGLWMMTGTYRDGLFLSPLLAKEFAARMLGGEPELDLEPFAPERAPLGGMSREAVLDTTVEHTLATGYEQHWNVPTGWQEFFDVGLKPIYAQWAEELDPDFTPQPDLLAAARMEPQIALWLKTYYDNCRARFGKPGPPAADSVGDHVRRAAELLTATRVTTPRADALTLAAHVLPGEDPDLDAPMSAEDAQGFWMLVGRRAGREPLEYLTGRARLFDLELAVGAGVRVPHTRTEAMVTEALARCGSDHPRVVDLYTGSGAVALAVGALRPAAVVTGVDVCATALDWAKRNAEGLKDRVEAELDFVRGDIAAPDLLSGLDGTVDLVTAAPPNVPDHVHLIPELATHQPAGAIRSGWDGLDAVRSVAATAARLLTGGGVLAIEHYDALADAVIEIVRAAGFEAVTSHTDREGHPRFVIARRAA</sequence>
<dbReference type="Proteomes" id="UP000517765">
    <property type="component" value="Unassembled WGS sequence"/>
</dbReference>
<dbReference type="Pfam" id="PF01266">
    <property type="entry name" value="DAO"/>
    <property type="match status" value="1"/>
</dbReference>
<dbReference type="InterPro" id="IPR036188">
    <property type="entry name" value="FAD/NAD-bd_sf"/>
</dbReference>
<dbReference type="InterPro" id="IPR040758">
    <property type="entry name" value="PrmC_N"/>
</dbReference>
<dbReference type="EMBL" id="VJYK02000006">
    <property type="protein sequence ID" value="MQS00557.1"/>
    <property type="molecule type" value="Genomic_DNA"/>
</dbReference>
<dbReference type="SUPFAM" id="SSF51905">
    <property type="entry name" value="FAD/NAD(P)-binding domain"/>
    <property type="match status" value="1"/>
</dbReference>
<protein>
    <submittedName>
        <fullName evidence="4">FAD-dependent oxidoreductase</fullName>
    </submittedName>
</protein>
<keyword evidence="5" id="KW-1185">Reference proteome</keyword>
<dbReference type="InterPro" id="IPR029063">
    <property type="entry name" value="SAM-dependent_MTases_sf"/>
</dbReference>
<proteinExistence type="predicted"/>
<reference evidence="6" key="2">
    <citation type="submission" date="2020-05" db="EMBL/GenBank/DDBJ databases">
        <title>Classification of alakaliphilic streptomycetes isolated from an alkaline soil next to Lonar Crater, India and a proposal for the recognition of Streptomyces alkaliterrae sp. nov.</title>
        <authorList>
            <person name="Golinska P."/>
        </authorList>
    </citation>
    <scope>NUCLEOTIDE SEQUENCE [LARGE SCALE GENOMIC DNA]</scope>
    <source>
        <strain evidence="6">OF8</strain>
    </source>
</reference>
<dbReference type="Pfam" id="PF17827">
    <property type="entry name" value="PrmC_N"/>
    <property type="match status" value="1"/>
</dbReference>
<evidence type="ECO:0000259" key="2">
    <source>
        <dbReference type="Pfam" id="PF17827"/>
    </source>
</evidence>
<dbReference type="PANTHER" id="PTHR18895">
    <property type="entry name" value="HEMK METHYLTRANSFERASE"/>
    <property type="match status" value="1"/>
</dbReference>
<evidence type="ECO:0000313" key="4">
    <source>
        <dbReference type="EMBL" id="MQS00557.1"/>
    </source>
</evidence>
<dbReference type="Gene3D" id="3.40.50.150">
    <property type="entry name" value="Vaccinia Virus protein VP39"/>
    <property type="match status" value="1"/>
</dbReference>
<reference evidence="4 5" key="1">
    <citation type="submission" date="2019-10" db="EMBL/GenBank/DDBJ databases">
        <title>Streptomyces sp. nov., a novel actinobacterium isolated from alkaline environment.</title>
        <authorList>
            <person name="Golinska P."/>
        </authorList>
    </citation>
    <scope>NUCLEOTIDE SEQUENCE [LARGE SCALE GENOMIC DNA]</scope>
    <source>
        <strain evidence="4 5">OF1</strain>
    </source>
</reference>
<reference evidence="3" key="3">
    <citation type="journal article" name="Syst. Appl. Microbiol.">
        <title>Streptomyces alkaliterrae sp. nov., isolated from an alkaline soil, and emended descriptions of Streptomyces alkaliphilus, Streptomyces calidiresistens and Streptomyces durbertensis.</title>
        <authorList>
            <person name="Swiecimska M."/>
            <person name="Golinska P."/>
            <person name="Nouioui I."/>
            <person name="Wypij M."/>
            <person name="Rai M."/>
            <person name="Sangal V."/>
            <person name="Goodfellow M."/>
        </authorList>
    </citation>
    <scope>NUCLEOTIDE SEQUENCE</scope>
    <source>
        <strain evidence="3">OF8</strain>
    </source>
</reference>
<name>A0A5P0YLP9_9ACTN</name>
<dbReference type="EMBL" id="JABJXA010000016">
    <property type="protein sequence ID" value="MBB1258086.1"/>
    <property type="molecule type" value="Genomic_DNA"/>
</dbReference>
<comment type="caution">
    <text evidence="4">The sequence shown here is derived from an EMBL/GenBank/DDBJ whole genome shotgun (WGS) entry which is preliminary data.</text>
</comment>
<gene>
    <name evidence="4" type="ORF">FNX44_001400</name>
    <name evidence="3" type="ORF">H3147_04485</name>
</gene>
<evidence type="ECO:0000313" key="5">
    <source>
        <dbReference type="Proteomes" id="UP000320857"/>
    </source>
</evidence>
<feature type="domain" description="FAD dependent oxidoreductase" evidence="1">
    <location>
        <begin position="32"/>
        <end position="401"/>
    </location>
</feature>
<dbReference type="CDD" id="cd02440">
    <property type="entry name" value="AdoMet_MTases"/>
    <property type="match status" value="1"/>
</dbReference>